<evidence type="ECO:0000256" key="5">
    <source>
        <dbReference type="ARBA" id="ARBA00023242"/>
    </source>
</evidence>
<comment type="subcellular location">
    <subcellularLocation>
        <location evidence="1">Nucleus</location>
    </subcellularLocation>
</comment>
<dbReference type="GO" id="GO:0005634">
    <property type="term" value="C:nucleus"/>
    <property type="evidence" value="ECO:0007669"/>
    <property type="project" value="UniProtKB-SubCell"/>
</dbReference>
<comment type="similarity">
    <text evidence="2">Belongs to the fl(2)d family.</text>
</comment>
<dbReference type="PANTHER" id="PTHR15217:SF0">
    <property type="entry name" value="PRE-MRNA-SPLICING REGULATOR WTAP"/>
    <property type="match status" value="1"/>
</dbReference>
<keyword evidence="5" id="KW-0539">Nucleus</keyword>
<evidence type="ECO:0000256" key="4">
    <source>
        <dbReference type="ARBA" id="ARBA00023187"/>
    </source>
</evidence>
<evidence type="ECO:0000256" key="3">
    <source>
        <dbReference type="ARBA" id="ARBA00022664"/>
    </source>
</evidence>
<dbReference type="InterPro" id="IPR000210">
    <property type="entry name" value="BTB/POZ_dom"/>
</dbReference>
<keyword evidence="3" id="KW-0507">mRNA processing</keyword>
<gene>
    <name evidence="8" type="ORF">CTOB1V02_LOCUS7607</name>
</gene>
<evidence type="ECO:0000313" key="8">
    <source>
        <dbReference type="EMBL" id="CAD7229739.1"/>
    </source>
</evidence>
<evidence type="ECO:0000256" key="6">
    <source>
        <dbReference type="SAM" id="Coils"/>
    </source>
</evidence>
<dbReference type="GO" id="GO:0016556">
    <property type="term" value="P:mRNA modification"/>
    <property type="evidence" value="ECO:0007669"/>
    <property type="project" value="InterPro"/>
</dbReference>
<feature type="compositionally biased region" description="Acidic residues" evidence="7">
    <location>
        <begin position="82"/>
        <end position="93"/>
    </location>
</feature>
<dbReference type="GO" id="GO:0000381">
    <property type="term" value="P:regulation of alternative mRNA splicing, via spliceosome"/>
    <property type="evidence" value="ECO:0007669"/>
    <property type="project" value="InterPro"/>
</dbReference>
<dbReference type="Pfam" id="PF17098">
    <property type="entry name" value="Wtap"/>
    <property type="match status" value="1"/>
</dbReference>
<proteinExistence type="inferred from homology"/>
<feature type="region of interest" description="Disordered" evidence="7">
    <location>
        <begin position="283"/>
        <end position="303"/>
    </location>
</feature>
<name>A0A7R8WIB1_9CRUS</name>
<evidence type="ECO:0000256" key="7">
    <source>
        <dbReference type="SAM" id="MobiDB-lite"/>
    </source>
</evidence>
<feature type="coiled-coil region" evidence="6">
    <location>
        <begin position="157"/>
        <end position="184"/>
    </location>
</feature>
<dbReference type="GO" id="GO:0008380">
    <property type="term" value="P:RNA splicing"/>
    <property type="evidence" value="ECO:0007669"/>
    <property type="project" value="UniProtKB-KW"/>
</dbReference>
<dbReference type="Pfam" id="PF00651">
    <property type="entry name" value="BTB"/>
    <property type="match status" value="1"/>
</dbReference>
<accession>A0A7R8WIB1</accession>
<sequence length="444" mass="50267">MSHAEDLASPLHHVRGGVSGAPPPKRIKLCDSDLEELSREELVERWREQESFIDHLLESSADRRLLEHSASVASSPPLSPSVDDEIRETEEQSELSKLKSQLQESKRRETLLLAKLATREHAQHDLHSQISMLKTAAASNCPSLRSNLLDPAVNLMIVQLRKELKETKQKLEETQNDLNAWKFTPDSNTGKRLMAKCRLLLQENEELGRMVSSGRIAKLEGDLALQKNFNAELKKSQAELEELLADMDEDVEGMQSTIFVLQQNLREAKEKIAQLQAQLDAKEGRGPSEVAKEETELEKATESPVSNNVKAVLPDFGSSVMDWCQTSRSYDVNMDSSLTKRSAALCSRIAWLFDTGSFSDLILTIEEGRREFRVHKVILASLSSVFENATKIKMISALAFVEPDRIPIVWPILRGHLEEWRDTLAQERRLQIDELLQYIIVVNW</sequence>
<dbReference type="SUPFAM" id="SSF54695">
    <property type="entry name" value="POZ domain"/>
    <property type="match status" value="1"/>
</dbReference>
<reference evidence="8" key="1">
    <citation type="submission" date="2020-11" db="EMBL/GenBank/DDBJ databases">
        <authorList>
            <person name="Tran Van P."/>
        </authorList>
    </citation>
    <scope>NUCLEOTIDE SEQUENCE</scope>
</reference>
<dbReference type="PROSITE" id="PS50097">
    <property type="entry name" value="BTB"/>
    <property type="match status" value="1"/>
</dbReference>
<organism evidence="8">
    <name type="scientific">Cyprideis torosa</name>
    <dbReference type="NCBI Taxonomy" id="163714"/>
    <lineage>
        <taxon>Eukaryota</taxon>
        <taxon>Metazoa</taxon>
        <taxon>Ecdysozoa</taxon>
        <taxon>Arthropoda</taxon>
        <taxon>Crustacea</taxon>
        <taxon>Oligostraca</taxon>
        <taxon>Ostracoda</taxon>
        <taxon>Podocopa</taxon>
        <taxon>Podocopida</taxon>
        <taxon>Cytherocopina</taxon>
        <taxon>Cytheroidea</taxon>
        <taxon>Cytherideidae</taxon>
        <taxon>Cyprideis</taxon>
    </lineage>
</organism>
<feature type="region of interest" description="Disordered" evidence="7">
    <location>
        <begin position="1"/>
        <end position="27"/>
    </location>
</feature>
<evidence type="ECO:0000256" key="1">
    <source>
        <dbReference type="ARBA" id="ARBA00004123"/>
    </source>
</evidence>
<dbReference type="PANTHER" id="PTHR15217">
    <property type="entry name" value="WILMS' TUMOR 1-ASSOCIATING PROTEIN"/>
    <property type="match status" value="1"/>
</dbReference>
<protein>
    <submittedName>
        <fullName evidence="8">Uncharacterized protein</fullName>
    </submittedName>
</protein>
<dbReference type="AlphaFoldDB" id="A0A7R8WIB1"/>
<dbReference type="OrthoDB" id="3366661at2759"/>
<feature type="compositionally biased region" description="Basic and acidic residues" evidence="7">
    <location>
        <begin position="283"/>
        <end position="301"/>
    </location>
</feature>
<feature type="region of interest" description="Disordered" evidence="7">
    <location>
        <begin position="68"/>
        <end position="101"/>
    </location>
</feature>
<dbReference type="Gene3D" id="3.30.710.10">
    <property type="entry name" value="Potassium Channel Kv1.1, Chain A"/>
    <property type="match status" value="1"/>
</dbReference>
<dbReference type="InterPro" id="IPR011333">
    <property type="entry name" value="SKP1/BTB/POZ_sf"/>
</dbReference>
<dbReference type="EMBL" id="OB662246">
    <property type="protein sequence ID" value="CAD7229739.1"/>
    <property type="molecule type" value="Genomic_DNA"/>
</dbReference>
<evidence type="ECO:0000256" key="2">
    <source>
        <dbReference type="ARBA" id="ARBA00010313"/>
    </source>
</evidence>
<dbReference type="GO" id="GO:0006397">
    <property type="term" value="P:mRNA processing"/>
    <property type="evidence" value="ECO:0007669"/>
    <property type="project" value="UniProtKB-KW"/>
</dbReference>
<dbReference type="InterPro" id="IPR033757">
    <property type="entry name" value="WTAP"/>
</dbReference>
<keyword evidence="4" id="KW-0508">mRNA splicing</keyword>
<keyword evidence="6" id="KW-0175">Coiled coil</keyword>